<evidence type="ECO:0000313" key="2">
    <source>
        <dbReference type="EMBL" id="KAG5447198.1"/>
    </source>
</evidence>
<organism evidence="2 3">
    <name type="scientific">Clonorchis sinensis</name>
    <name type="common">Chinese liver fluke</name>
    <dbReference type="NCBI Taxonomy" id="79923"/>
    <lineage>
        <taxon>Eukaryota</taxon>
        <taxon>Metazoa</taxon>
        <taxon>Spiralia</taxon>
        <taxon>Lophotrochozoa</taxon>
        <taxon>Platyhelminthes</taxon>
        <taxon>Trematoda</taxon>
        <taxon>Digenea</taxon>
        <taxon>Opisthorchiida</taxon>
        <taxon>Opisthorchiata</taxon>
        <taxon>Opisthorchiidae</taxon>
        <taxon>Clonorchis</taxon>
    </lineage>
</organism>
<keyword evidence="3" id="KW-1185">Reference proteome</keyword>
<feature type="region of interest" description="Disordered" evidence="1">
    <location>
        <begin position="121"/>
        <end position="144"/>
    </location>
</feature>
<evidence type="ECO:0000256" key="1">
    <source>
        <dbReference type="SAM" id="MobiDB-lite"/>
    </source>
</evidence>
<protein>
    <submittedName>
        <fullName evidence="2">Uncharacterized protein</fullName>
    </submittedName>
</protein>
<dbReference type="EMBL" id="NIRI02000042">
    <property type="protein sequence ID" value="KAG5447198.1"/>
    <property type="molecule type" value="Genomic_DNA"/>
</dbReference>
<reference evidence="2 3" key="1">
    <citation type="journal article" date="2018" name="Biotechnol. Adv.">
        <title>Improved genomic resources and new bioinformatic workflow for the carcinogenic parasite Clonorchis sinensis: Biotechnological implications.</title>
        <authorList>
            <person name="Wang D."/>
            <person name="Korhonen P.K."/>
            <person name="Gasser R.B."/>
            <person name="Young N.D."/>
        </authorList>
    </citation>
    <scope>NUCLEOTIDE SEQUENCE [LARGE SCALE GENOMIC DNA]</scope>
    <source>
        <strain evidence="2">Cs-k2</strain>
    </source>
</reference>
<name>A0A3R7DE50_CLOSI</name>
<reference evidence="2 3" key="2">
    <citation type="journal article" date="2021" name="Genomics">
        <title>High-quality reference genome for Clonorchis sinensis.</title>
        <authorList>
            <person name="Young N.D."/>
            <person name="Stroehlein A.J."/>
            <person name="Kinkar L."/>
            <person name="Wang T."/>
            <person name="Sohn W.M."/>
            <person name="Chang B.C.H."/>
            <person name="Kaur P."/>
            <person name="Weisz D."/>
            <person name="Dudchenko O."/>
            <person name="Aiden E.L."/>
            <person name="Korhonen P.K."/>
            <person name="Gasser R.B."/>
        </authorList>
    </citation>
    <scope>NUCLEOTIDE SEQUENCE [LARGE SCALE GENOMIC DNA]</scope>
    <source>
        <strain evidence="2">Cs-k2</strain>
    </source>
</reference>
<feature type="compositionally biased region" description="Polar residues" evidence="1">
    <location>
        <begin position="121"/>
        <end position="136"/>
    </location>
</feature>
<proteinExistence type="predicted"/>
<dbReference type="InParanoid" id="A0A3R7DE50"/>
<gene>
    <name evidence="2" type="ORF">CSKR_110983</name>
</gene>
<dbReference type="Proteomes" id="UP000286415">
    <property type="component" value="Unassembled WGS sequence"/>
</dbReference>
<sequence>MDMQHRRLAYAVTLEHIDDTMDENRSVGRRVRACVCITPTRTTAYHCQNNWFSLSRWHGYLRSSFSPMSHARTCVRSCLLFKQQAVTPSRQPAPCRRLNTVYAGLSVSIITPSVHGLSACTPRSSNAGTSRASAWRSTDETDDR</sequence>
<accession>A0A3R7DE50</accession>
<dbReference type="AlphaFoldDB" id="A0A3R7DE50"/>
<comment type="caution">
    <text evidence="2">The sequence shown here is derived from an EMBL/GenBank/DDBJ whole genome shotgun (WGS) entry which is preliminary data.</text>
</comment>
<evidence type="ECO:0000313" key="3">
    <source>
        <dbReference type="Proteomes" id="UP000286415"/>
    </source>
</evidence>
<dbReference type="OrthoDB" id="10354870at2759"/>